<dbReference type="EMBL" id="MU795239">
    <property type="protein sequence ID" value="KAJ3808227.1"/>
    <property type="molecule type" value="Genomic_DNA"/>
</dbReference>
<evidence type="ECO:0000313" key="2">
    <source>
        <dbReference type="Proteomes" id="UP001163835"/>
    </source>
</evidence>
<reference evidence="1" key="1">
    <citation type="submission" date="2022-09" db="EMBL/GenBank/DDBJ databases">
        <title>A Global Phylogenomic Analysis of the Shiitake Genus Lentinula.</title>
        <authorList>
            <consortium name="DOE Joint Genome Institute"/>
            <person name="Sierra-Patev S."/>
            <person name="Min B."/>
            <person name="Naranjo-Ortiz M."/>
            <person name="Looney B."/>
            <person name="Konkel Z."/>
            <person name="Slot J.C."/>
            <person name="Sakamoto Y."/>
            <person name="Steenwyk J.L."/>
            <person name="Rokas A."/>
            <person name="Carro J."/>
            <person name="Camarero S."/>
            <person name="Ferreira P."/>
            <person name="Molpeceres G."/>
            <person name="Ruiz-Duenas F.J."/>
            <person name="Serrano A."/>
            <person name="Henrissat B."/>
            <person name="Drula E."/>
            <person name="Hughes K.W."/>
            <person name="Mata J.L."/>
            <person name="Ishikawa N.K."/>
            <person name="Vargas-Isla R."/>
            <person name="Ushijima S."/>
            <person name="Smith C.A."/>
            <person name="Ahrendt S."/>
            <person name="Andreopoulos W."/>
            <person name="He G."/>
            <person name="Labutti K."/>
            <person name="Lipzen A."/>
            <person name="Ng V."/>
            <person name="Riley R."/>
            <person name="Sandor L."/>
            <person name="Barry K."/>
            <person name="Martinez A.T."/>
            <person name="Xiao Y."/>
            <person name="Gibbons J.G."/>
            <person name="Terashima K."/>
            <person name="Grigoriev I.V."/>
            <person name="Hibbett D.S."/>
        </authorList>
    </citation>
    <scope>NUCLEOTIDE SEQUENCE</scope>
    <source>
        <strain evidence="1">TMI1499</strain>
    </source>
</reference>
<accession>A0ACC1TU43</accession>
<evidence type="ECO:0000313" key="1">
    <source>
        <dbReference type="EMBL" id="KAJ3808227.1"/>
    </source>
</evidence>
<dbReference type="Proteomes" id="UP001163835">
    <property type="component" value="Unassembled WGS sequence"/>
</dbReference>
<proteinExistence type="predicted"/>
<gene>
    <name evidence="1" type="ORF">F5876DRAFT_78948</name>
</gene>
<name>A0ACC1TU43_9AGAR</name>
<comment type="caution">
    <text evidence="1">The sequence shown here is derived from an EMBL/GenBank/DDBJ whole genome shotgun (WGS) entry which is preliminary data.</text>
</comment>
<organism evidence="1 2">
    <name type="scientific">Lentinula aff. lateritia</name>
    <dbReference type="NCBI Taxonomy" id="2804960"/>
    <lineage>
        <taxon>Eukaryota</taxon>
        <taxon>Fungi</taxon>
        <taxon>Dikarya</taxon>
        <taxon>Basidiomycota</taxon>
        <taxon>Agaricomycotina</taxon>
        <taxon>Agaricomycetes</taxon>
        <taxon>Agaricomycetidae</taxon>
        <taxon>Agaricales</taxon>
        <taxon>Marasmiineae</taxon>
        <taxon>Omphalotaceae</taxon>
        <taxon>Lentinula</taxon>
    </lineage>
</organism>
<keyword evidence="2" id="KW-1185">Reference proteome</keyword>
<sequence>MPSRGGAPEVLHLYSNQLSSPLIPNEADARLVGDFFERAAAKKLCSASAFEEGFLGIAEILDDIAIDAPKATDFLAIMIMKAADLGKEQWTNIASKSAENGDKLLELSS</sequence>
<protein>
    <submittedName>
        <fullName evidence="1">Uncharacterized protein</fullName>
    </submittedName>
</protein>